<dbReference type="RefSeq" id="XP_012192041.1">
    <property type="nucleotide sequence ID" value="XM_012336651.1"/>
</dbReference>
<dbReference type="GeneID" id="24111320"/>
<dbReference type="HOGENOM" id="CLU_2427989_0_0_1"/>
<keyword evidence="2" id="KW-1185">Reference proteome</keyword>
<organism evidence="1 2">
    <name type="scientific">Pseudozyma hubeiensis (strain SY62)</name>
    <name type="common">Yeast</name>
    <dbReference type="NCBI Taxonomy" id="1305764"/>
    <lineage>
        <taxon>Eukaryota</taxon>
        <taxon>Fungi</taxon>
        <taxon>Dikarya</taxon>
        <taxon>Basidiomycota</taxon>
        <taxon>Ustilaginomycotina</taxon>
        <taxon>Ustilaginomycetes</taxon>
        <taxon>Ustilaginales</taxon>
        <taxon>Ustilaginaceae</taxon>
        <taxon>Pseudozyma</taxon>
    </lineage>
</organism>
<gene>
    <name evidence="1" type="ORF">PHSY_006048</name>
</gene>
<evidence type="ECO:0000313" key="1">
    <source>
        <dbReference type="EMBL" id="GAC98454.1"/>
    </source>
</evidence>
<dbReference type="Proteomes" id="UP000014071">
    <property type="component" value="Unassembled WGS sequence"/>
</dbReference>
<name>R9PAT1_PSEHS</name>
<reference evidence="2" key="1">
    <citation type="journal article" date="2013" name="Genome Announc.">
        <title>Draft genome sequence of the basidiomycetous yeast-like fungus Pseudozyma hubeiensis SY62, which produces an abundant amount of the biosurfactant mannosylerythritol lipids.</title>
        <authorList>
            <person name="Konishi M."/>
            <person name="Hatada Y."/>
            <person name="Horiuchi J."/>
        </authorList>
    </citation>
    <scope>NUCLEOTIDE SEQUENCE [LARGE SCALE GENOMIC DNA]</scope>
    <source>
        <strain evidence="2">SY62</strain>
    </source>
</reference>
<dbReference type="EMBL" id="DF238820">
    <property type="protein sequence ID" value="GAC98454.1"/>
    <property type="molecule type" value="Genomic_DNA"/>
</dbReference>
<accession>R9PAT1</accession>
<proteinExistence type="predicted"/>
<dbReference type="AlphaFoldDB" id="R9PAT1"/>
<evidence type="ECO:0000313" key="2">
    <source>
        <dbReference type="Proteomes" id="UP000014071"/>
    </source>
</evidence>
<sequence>MRKSICCTKFLYCRPADLRPVLMSWMIVTGQLSGKDIPKPCSNKFRHCGWIATGPCTRYWAATLNAEKKQYFKIRPHRQEDSHISKIFRRY</sequence>
<protein>
    <submittedName>
        <fullName evidence="1">Uncharacterized protein</fullName>
    </submittedName>
</protein>